<dbReference type="PANTHER" id="PTHR46068:SF1">
    <property type="entry name" value="TRANSPOSASE IS30-LIKE HTH DOMAIN-CONTAINING PROTEIN"/>
    <property type="match status" value="1"/>
</dbReference>
<proteinExistence type="predicted"/>
<reference evidence="3" key="1">
    <citation type="submission" date="2015-08" db="UniProtKB">
        <authorList>
            <consortium name="WormBaseParasite"/>
        </authorList>
    </citation>
    <scope>IDENTIFICATION</scope>
</reference>
<dbReference type="PANTHER" id="PTHR46068">
    <property type="entry name" value="PROTEIN CBG27172"/>
    <property type="match status" value="1"/>
</dbReference>
<evidence type="ECO:0000259" key="1">
    <source>
        <dbReference type="Pfam" id="PF16087"/>
    </source>
</evidence>
<dbReference type="Proteomes" id="UP000035681">
    <property type="component" value="Unplaced"/>
</dbReference>
<dbReference type="WBParaSite" id="TCONS_00004841.p1">
    <property type="protein sequence ID" value="TCONS_00004841.p1"/>
    <property type="gene ID" value="XLOC_002942"/>
</dbReference>
<dbReference type="InterPro" id="IPR032135">
    <property type="entry name" value="DUF4817"/>
</dbReference>
<accession>A0A0K0ELM4</accession>
<sequence>MSSDTSTEILKKPSCNNKYTKHERAKIIELYHQNGCKIARTQRAYAEYFNVEKPPDRKTIRKIVSKFSKIATVEDLPRSGRPKSVRNDENIQKVRENVIKDMEKSLTKRSRELSINRESLRRIITEDLNIKLYRNPKKQKS</sequence>
<name>A0A0K0ELM4_STRER</name>
<dbReference type="STRING" id="6248.A0A0K0ELM4"/>
<evidence type="ECO:0000313" key="4">
    <source>
        <dbReference type="WBParaSite" id="TCONS_00004841.p1"/>
    </source>
</evidence>
<dbReference type="Pfam" id="PF16087">
    <property type="entry name" value="DUF4817"/>
    <property type="match status" value="1"/>
</dbReference>
<feature type="domain" description="DUF4817" evidence="1">
    <location>
        <begin position="21"/>
        <end position="69"/>
    </location>
</feature>
<organism evidence="3">
    <name type="scientific">Strongyloides stercoralis</name>
    <name type="common">Threadworm</name>
    <dbReference type="NCBI Taxonomy" id="6248"/>
    <lineage>
        <taxon>Eukaryota</taxon>
        <taxon>Metazoa</taxon>
        <taxon>Ecdysozoa</taxon>
        <taxon>Nematoda</taxon>
        <taxon>Chromadorea</taxon>
        <taxon>Rhabditida</taxon>
        <taxon>Tylenchina</taxon>
        <taxon>Panagrolaimomorpha</taxon>
        <taxon>Strongyloidoidea</taxon>
        <taxon>Strongyloididae</taxon>
        <taxon>Strongyloides</taxon>
    </lineage>
</organism>
<evidence type="ECO:0000313" key="3">
    <source>
        <dbReference type="WBParaSite" id="SSTP_0001036800.1"/>
    </source>
</evidence>
<keyword evidence="2" id="KW-1185">Reference proteome</keyword>
<evidence type="ECO:0000313" key="2">
    <source>
        <dbReference type="Proteomes" id="UP000035681"/>
    </source>
</evidence>
<dbReference type="WBParaSite" id="SSTP_0001036800.1">
    <property type="protein sequence ID" value="SSTP_0001036800.1"/>
    <property type="gene ID" value="SSTP_0001036800"/>
</dbReference>
<dbReference type="AlphaFoldDB" id="A0A0K0ELM4"/>
<protein>
    <submittedName>
        <fullName evidence="3 4">DUF4817 domain-containing protein</fullName>
    </submittedName>
</protein>